<proteinExistence type="inferred from homology"/>
<dbReference type="InterPro" id="IPR001680">
    <property type="entry name" value="WD40_rpt"/>
</dbReference>
<dbReference type="SMART" id="SM00320">
    <property type="entry name" value="WD40"/>
    <property type="match status" value="7"/>
</dbReference>
<dbReference type="InterPro" id="IPR020472">
    <property type="entry name" value="WD40_PAC1"/>
</dbReference>
<feature type="repeat" description="WD" evidence="7">
    <location>
        <begin position="102"/>
        <end position="133"/>
    </location>
</feature>
<evidence type="ECO:0000256" key="5">
    <source>
        <dbReference type="ARBA" id="ARBA00038394"/>
    </source>
</evidence>
<keyword evidence="2" id="KW-0507">mRNA processing</keyword>
<feature type="repeat" description="WD" evidence="7">
    <location>
        <begin position="58"/>
        <end position="99"/>
    </location>
</feature>
<evidence type="ECO:0000256" key="4">
    <source>
        <dbReference type="ARBA" id="ARBA00023187"/>
    </source>
</evidence>
<dbReference type="Gene3D" id="2.130.10.10">
    <property type="entry name" value="YVTN repeat-like/Quinoprotein amine dehydrogenase"/>
    <property type="match status" value="1"/>
</dbReference>
<accession>A0A7S0YN19</accession>
<dbReference type="PRINTS" id="PR00320">
    <property type="entry name" value="GPROTEINBRPT"/>
</dbReference>
<keyword evidence="1 7" id="KW-0853">WD repeat</keyword>
<sequence length="331" mass="35921">MSIIPRSASSIVCHGHSRPIVDLNFSNLTPDGYFLASASKDGKPMLRYGENGNWYGTFEGHKGACWSCVLDGTALKCATGSADFTAKIWDACTGQLLYDFVHNHIVRSVNFSSDNSKLVTGGAEKAARIFDLNHLGSAPVQFPLAASGIHNVHFLKNDSLIACSFVDKQGLLLYDVRTTKAVRVIESTAPLTSVEVSYDKRFLTTAEGETVRLFDADTLECFRTINLRHKAESASYCAAKQHLAVGGEDMWPRVFDLNSMEELICNKGHHGPVHSIRWAPTYDAFATGSEDGTIRIWSAVSDGGQHPLSHPSDPTGRTTTNATLPSLISAA</sequence>
<reference evidence="9" key="1">
    <citation type="submission" date="2021-01" db="EMBL/GenBank/DDBJ databases">
        <authorList>
            <person name="Corre E."/>
            <person name="Pelletier E."/>
            <person name="Niang G."/>
            <person name="Scheremetjew M."/>
            <person name="Finn R."/>
            <person name="Kale V."/>
            <person name="Holt S."/>
            <person name="Cochrane G."/>
            <person name="Meng A."/>
            <person name="Brown T."/>
            <person name="Cohen L."/>
        </authorList>
    </citation>
    <scope>NUCLEOTIDE SEQUENCE</scope>
    <source>
        <strain evidence="9">SAG 63-3</strain>
    </source>
</reference>
<evidence type="ECO:0000256" key="3">
    <source>
        <dbReference type="ARBA" id="ARBA00022737"/>
    </source>
</evidence>
<dbReference type="AlphaFoldDB" id="A0A7S0YN19"/>
<evidence type="ECO:0000313" key="9">
    <source>
        <dbReference type="EMBL" id="CAD8784744.1"/>
    </source>
</evidence>
<name>A0A7S0YN19_9CHLO</name>
<dbReference type="GO" id="GO:0000387">
    <property type="term" value="P:spliceosomal snRNP assembly"/>
    <property type="evidence" value="ECO:0007669"/>
    <property type="project" value="TreeGrafter"/>
</dbReference>
<dbReference type="GO" id="GO:0003723">
    <property type="term" value="F:RNA binding"/>
    <property type="evidence" value="ECO:0007669"/>
    <property type="project" value="TreeGrafter"/>
</dbReference>
<dbReference type="InterPro" id="IPR015943">
    <property type="entry name" value="WD40/YVTN_repeat-like_dom_sf"/>
</dbReference>
<feature type="region of interest" description="Disordered" evidence="8">
    <location>
        <begin position="303"/>
        <end position="331"/>
    </location>
</feature>
<evidence type="ECO:0000256" key="1">
    <source>
        <dbReference type="ARBA" id="ARBA00022574"/>
    </source>
</evidence>
<dbReference type="GO" id="GO:0032797">
    <property type="term" value="C:SMN complex"/>
    <property type="evidence" value="ECO:0007669"/>
    <property type="project" value="TreeGrafter"/>
</dbReference>
<evidence type="ECO:0000256" key="2">
    <source>
        <dbReference type="ARBA" id="ARBA00022664"/>
    </source>
</evidence>
<dbReference type="Pfam" id="PF00400">
    <property type="entry name" value="WD40"/>
    <property type="match status" value="4"/>
</dbReference>
<dbReference type="PANTHER" id="PTHR19877">
    <property type="entry name" value="EUKARYOTIC TRANSLATION INITIATION FACTOR 3 SUBUNIT I"/>
    <property type="match status" value="1"/>
</dbReference>
<dbReference type="PROSITE" id="PS50082">
    <property type="entry name" value="WD_REPEATS_2"/>
    <property type="match status" value="3"/>
</dbReference>
<evidence type="ECO:0000256" key="7">
    <source>
        <dbReference type="PROSITE-ProRule" id="PRU00221"/>
    </source>
</evidence>
<organism evidence="9">
    <name type="scientific">Polytomella parva</name>
    <dbReference type="NCBI Taxonomy" id="51329"/>
    <lineage>
        <taxon>Eukaryota</taxon>
        <taxon>Viridiplantae</taxon>
        <taxon>Chlorophyta</taxon>
        <taxon>core chlorophytes</taxon>
        <taxon>Chlorophyceae</taxon>
        <taxon>CS clade</taxon>
        <taxon>Chlamydomonadales</taxon>
        <taxon>Chlamydomonadaceae</taxon>
        <taxon>Polytomella</taxon>
    </lineage>
</organism>
<dbReference type="InterPro" id="IPR036322">
    <property type="entry name" value="WD40_repeat_dom_sf"/>
</dbReference>
<dbReference type="EMBL" id="HBFM01026884">
    <property type="protein sequence ID" value="CAD8784744.1"/>
    <property type="molecule type" value="Transcribed_RNA"/>
</dbReference>
<feature type="compositionally biased region" description="Polar residues" evidence="8">
    <location>
        <begin position="315"/>
        <end position="331"/>
    </location>
</feature>
<gene>
    <name evidence="9" type="ORF">PPAR00522_LOCUS17392</name>
</gene>
<keyword evidence="4" id="KW-0508">mRNA splicing</keyword>
<evidence type="ECO:0000256" key="6">
    <source>
        <dbReference type="ARBA" id="ARBA00040390"/>
    </source>
</evidence>
<protein>
    <recommendedName>
        <fullName evidence="6">Serine-threonine kinase receptor-associated protein</fullName>
    </recommendedName>
</protein>
<feature type="repeat" description="WD" evidence="7">
    <location>
        <begin position="266"/>
        <end position="298"/>
    </location>
</feature>
<evidence type="ECO:0000256" key="8">
    <source>
        <dbReference type="SAM" id="MobiDB-lite"/>
    </source>
</evidence>
<dbReference type="SUPFAM" id="SSF50978">
    <property type="entry name" value="WD40 repeat-like"/>
    <property type="match status" value="1"/>
</dbReference>
<comment type="similarity">
    <text evidence="5">Belongs to the WD repeat STRAP family.</text>
</comment>
<dbReference type="PANTHER" id="PTHR19877:SF13">
    <property type="entry name" value="SERINE-THREONINE KINASE RECEPTOR-ASSOCIATED PROTEIN"/>
    <property type="match status" value="1"/>
</dbReference>
<keyword evidence="3" id="KW-0677">Repeat</keyword>
<dbReference type="PROSITE" id="PS50294">
    <property type="entry name" value="WD_REPEATS_REGION"/>
    <property type="match status" value="1"/>
</dbReference>